<evidence type="ECO:0000313" key="1">
    <source>
        <dbReference type="EMBL" id="KKB47613.1"/>
    </source>
</evidence>
<dbReference type="AlphaFoldDB" id="A0A0F5IQ59"/>
<evidence type="ECO:0000313" key="2">
    <source>
        <dbReference type="Proteomes" id="UP000033047"/>
    </source>
</evidence>
<protein>
    <recommendedName>
        <fullName evidence="3">Winged helix-turn-helix transcription repressor HrcA DNA-binding domain-containing protein</fullName>
    </recommendedName>
</protein>
<accession>A0A0F5IQ59</accession>
<dbReference type="EMBL" id="AQHV01000025">
    <property type="protein sequence ID" value="KKB47613.1"/>
    <property type="molecule type" value="Genomic_DNA"/>
</dbReference>
<organism evidence="1 2">
    <name type="scientific">Parabacteroides goldsteinii DSM 19448 = WAL 12034</name>
    <dbReference type="NCBI Taxonomy" id="927665"/>
    <lineage>
        <taxon>Bacteria</taxon>
        <taxon>Pseudomonadati</taxon>
        <taxon>Bacteroidota</taxon>
        <taxon>Bacteroidia</taxon>
        <taxon>Bacteroidales</taxon>
        <taxon>Tannerellaceae</taxon>
        <taxon>Parabacteroides</taxon>
    </lineage>
</organism>
<name>A0A0F5IQ59_9BACT</name>
<dbReference type="RefSeq" id="WP_007658438.1">
    <property type="nucleotide sequence ID" value="NZ_KQ033913.1"/>
</dbReference>
<sequence>MNTLNVKLSHSISQLYETLCQVGKSTFAELQRATNFKDTELCLALCSLMHDNKVYQARISNTVYYIIK</sequence>
<dbReference type="GeneID" id="69981106"/>
<dbReference type="Pfam" id="PF10771">
    <property type="entry name" value="DUF2582"/>
    <property type="match status" value="1"/>
</dbReference>
<dbReference type="PATRIC" id="fig|927665.4.peg.4590"/>
<reference evidence="1 2" key="1">
    <citation type="submission" date="2013-04" db="EMBL/GenBank/DDBJ databases">
        <title>The Genome Sequence of Parabacteroides goldsteinii DSM 19448.</title>
        <authorList>
            <consortium name="The Broad Institute Genomics Platform"/>
            <person name="Earl A."/>
            <person name="Ward D."/>
            <person name="Feldgarden M."/>
            <person name="Gevers D."/>
            <person name="Martens E."/>
            <person name="Sakamoto M."/>
            <person name="Benno Y."/>
            <person name="Song Y."/>
            <person name="Liu C."/>
            <person name="Lee J."/>
            <person name="Bolanos M."/>
            <person name="Vaisanen M.L."/>
            <person name="Finegold S.M."/>
            <person name="Walker B."/>
            <person name="Young S."/>
            <person name="Zeng Q."/>
            <person name="Gargeya S."/>
            <person name="Fitzgerald M."/>
            <person name="Haas B."/>
            <person name="Abouelleil A."/>
            <person name="Allen A.W."/>
            <person name="Alvarado L."/>
            <person name="Arachchi H.M."/>
            <person name="Berlin A.M."/>
            <person name="Chapman S.B."/>
            <person name="Gainer-Dewar J."/>
            <person name="Goldberg J."/>
            <person name="Griggs A."/>
            <person name="Gujja S."/>
            <person name="Hansen M."/>
            <person name="Howarth C."/>
            <person name="Imamovic A."/>
            <person name="Ireland A."/>
            <person name="Larimer J."/>
            <person name="McCowan C."/>
            <person name="Murphy C."/>
            <person name="Pearson M."/>
            <person name="Poon T.W."/>
            <person name="Priest M."/>
            <person name="Roberts A."/>
            <person name="Saif S."/>
            <person name="Shea T."/>
            <person name="Sisk P."/>
            <person name="Sykes S."/>
            <person name="Wortman J."/>
            <person name="Nusbaum C."/>
            <person name="Birren B."/>
        </authorList>
    </citation>
    <scope>NUCLEOTIDE SEQUENCE [LARGE SCALE GENOMIC DNA]</scope>
    <source>
        <strain evidence="1 2">DSM 19448</strain>
    </source>
</reference>
<comment type="caution">
    <text evidence="1">The sequence shown here is derived from an EMBL/GenBank/DDBJ whole genome shotgun (WGS) entry which is preliminary data.</text>
</comment>
<dbReference type="HOGENOM" id="CLU_203698_0_0_10"/>
<evidence type="ECO:0008006" key="3">
    <source>
        <dbReference type="Google" id="ProtNLM"/>
    </source>
</evidence>
<proteinExistence type="predicted"/>
<dbReference type="InterPro" id="IPR019707">
    <property type="entry name" value="DUF2582"/>
</dbReference>
<gene>
    <name evidence="1" type="ORF">HMPREF1535_04470</name>
</gene>
<dbReference type="Proteomes" id="UP000033047">
    <property type="component" value="Unassembled WGS sequence"/>
</dbReference>